<dbReference type="GO" id="GO:0005737">
    <property type="term" value="C:cytoplasm"/>
    <property type="evidence" value="ECO:0007669"/>
    <property type="project" value="TreeGrafter"/>
</dbReference>
<organism evidence="6 7">
    <name type="scientific">Pelusios castaneus</name>
    <name type="common">West African mud turtle</name>
    <dbReference type="NCBI Taxonomy" id="367368"/>
    <lineage>
        <taxon>Eukaryota</taxon>
        <taxon>Metazoa</taxon>
        <taxon>Chordata</taxon>
        <taxon>Craniata</taxon>
        <taxon>Vertebrata</taxon>
        <taxon>Euteleostomi</taxon>
        <taxon>Archelosauria</taxon>
        <taxon>Testudinata</taxon>
        <taxon>Testudines</taxon>
        <taxon>Pleurodira</taxon>
        <taxon>Pelomedusidae</taxon>
        <taxon>Pelusios</taxon>
    </lineage>
</organism>
<evidence type="ECO:0000256" key="4">
    <source>
        <dbReference type="SAM" id="SignalP"/>
    </source>
</evidence>
<dbReference type="InterPro" id="IPR018114">
    <property type="entry name" value="TRYPSIN_HIS"/>
</dbReference>
<keyword evidence="2" id="KW-0865">Zymogen</keyword>
<accession>A0A8C8S2A1</accession>
<evidence type="ECO:0000313" key="6">
    <source>
        <dbReference type="Ensembl" id="ENSPCEP00000014475.1"/>
    </source>
</evidence>
<dbReference type="InterPro" id="IPR001314">
    <property type="entry name" value="Peptidase_S1A"/>
</dbReference>
<evidence type="ECO:0000256" key="3">
    <source>
        <dbReference type="ARBA" id="ARBA00023157"/>
    </source>
</evidence>
<name>A0A8C8S2A1_9SAUR</name>
<dbReference type="SMART" id="SM00020">
    <property type="entry name" value="Tryp_SPc"/>
    <property type="match status" value="1"/>
</dbReference>
<dbReference type="InterPro" id="IPR043504">
    <property type="entry name" value="Peptidase_S1_PA_chymotrypsin"/>
</dbReference>
<evidence type="ECO:0000256" key="2">
    <source>
        <dbReference type="ARBA" id="ARBA00023145"/>
    </source>
</evidence>
<dbReference type="CDD" id="cd00190">
    <property type="entry name" value="Tryp_SPc"/>
    <property type="match status" value="1"/>
</dbReference>
<sequence length="242" mass="27160">MLLLLLLPIGFPLPQAFKLVREVIGGREAKPRSRPYMACVKMKTETGRGTSLCRGFLIQENVVVTAAHCNSNLGITVLLGAHNIAIKDWGSQEIRVHCRIPHPEYNDRTKENDIMLLQLVHKARLTPTICTIPLSVRKVKVGATCSVAGWGRTNTEINARHSLTLQEVELKVMDKCICLSRPYMHYVPSRMLCVGDPWERKASFQVSVGKEYLTITGQILEIKDRGWLDPWTVDTGQVPTMS</sequence>
<dbReference type="PANTHER" id="PTHR24271">
    <property type="entry name" value="KALLIKREIN-RELATED"/>
    <property type="match status" value="1"/>
</dbReference>
<dbReference type="PANTHER" id="PTHR24271:SF81">
    <property type="entry name" value="GRANZYME B"/>
    <property type="match status" value="1"/>
</dbReference>
<feature type="domain" description="Peptidase S1" evidence="5">
    <location>
        <begin position="23"/>
        <end position="242"/>
    </location>
</feature>
<dbReference type="SUPFAM" id="SSF50494">
    <property type="entry name" value="Trypsin-like serine proteases"/>
    <property type="match status" value="1"/>
</dbReference>
<keyword evidence="7" id="KW-1185">Reference proteome</keyword>
<dbReference type="GO" id="GO:0004252">
    <property type="term" value="F:serine-type endopeptidase activity"/>
    <property type="evidence" value="ECO:0007669"/>
    <property type="project" value="InterPro"/>
</dbReference>
<dbReference type="Pfam" id="PF00089">
    <property type="entry name" value="Trypsin"/>
    <property type="match status" value="1"/>
</dbReference>
<reference evidence="6" key="1">
    <citation type="submission" date="2025-08" db="UniProtKB">
        <authorList>
            <consortium name="Ensembl"/>
        </authorList>
    </citation>
    <scope>IDENTIFICATION</scope>
</reference>
<evidence type="ECO:0000259" key="5">
    <source>
        <dbReference type="PROSITE" id="PS50240"/>
    </source>
</evidence>
<reference evidence="6" key="2">
    <citation type="submission" date="2025-09" db="UniProtKB">
        <authorList>
            <consortium name="Ensembl"/>
        </authorList>
    </citation>
    <scope>IDENTIFICATION</scope>
</reference>
<dbReference type="Ensembl" id="ENSPCET00000015001.1">
    <property type="protein sequence ID" value="ENSPCEP00000014475.1"/>
    <property type="gene ID" value="ENSPCEG00000011454.1"/>
</dbReference>
<dbReference type="InterPro" id="IPR009003">
    <property type="entry name" value="Peptidase_S1_PA"/>
</dbReference>
<dbReference type="Proteomes" id="UP000694393">
    <property type="component" value="Unplaced"/>
</dbReference>
<proteinExistence type="predicted"/>
<dbReference type="PROSITE" id="PS00134">
    <property type="entry name" value="TRYPSIN_HIS"/>
    <property type="match status" value="1"/>
</dbReference>
<dbReference type="FunFam" id="2.40.10.10:FF:000005">
    <property type="entry name" value="Serine protease 37"/>
    <property type="match status" value="1"/>
</dbReference>
<feature type="chain" id="PRO_5034042976" description="Peptidase S1 domain-containing protein" evidence="4">
    <location>
        <begin position="17"/>
        <end position="242"/>
    </location>
</feature>
<dbReference type="AlphaFoldDB" id="A0A8C8S2A1"/>
<evidence type="ECO:0000313" key="7">
    <source>
        <dbReference type="Proteomes" id="UP000694393"/>
    </source>
</evidence>
<dbReference type="InterPro" id="IPR001254">
    <property type="entry name" value="Trypsin_dom"/>
</dbReference>
<dbReference type="Gene3D" id="2.40.10.10">
    <property type="entry name" value="Trypsin-like serine proteases"/>
    <property type="match status" value="2"/>
</dbReference>
<keyword evidence="3" id="KW-1015">Disulfide bond</keyword>
<feature type="signal peptide" evidence="4">
    <location>
        <begin position="1"/>
        <end position="16"/>
    </location>
</feature>
<dbReference type="PROSITE" id="PS50240">
    <property type="entry name" value="TRYPSIN_DOM"/>
    <property type="match status" value="1"/>
</dbReference>
<dbReference type="GO" id="GO:0006508">
    <property type="term" value="P:proteolysis"/>
    <property type="evidence" value="ECO:0007669"/>
    <property type="project" value="InterPro"/>
</dbReference>
<evidence type="ECO:0000256" key="1">
    <source>
        <dbReference type="ARBA" id="ARBA00022729"/>
    </source>
</evidence>
<protein>
    <recommendedName>
        <fullName evidence="5">Peptidase S1 domain-containing protein</fullName>
    </recommendedName>
</protein>
<dbReference type="PRINTS" id="PR00722">
    <property type="entry name" value="CHYMOTRYPSIN"/>
</dbReference>
<keyword evidence="1 4" id="KW-0732">Signal</keyword>